<organism evidence="1 2">
    <name type="scientific">Psychroserpens ponticola</name>
    <dbReference type="NCBI Taxonomy" id="2932268"/>
    <lineage>
        <taxon>Bacteria</taxon>
        <taxon>Pseudomonadati</taxon>
        <taxon>Bacteroidota</taxon>
        <taxon>Flavobacteriia</taxon>
        <taxon>Flavobacteriales</taxon>
        <taxon>Flavobacteriaceae</taxon>
        <taxon>Psychroserpens</taxon>
    </lineage>
</organism>
<reference evidence="1 2" key="1">
    <citation type="submission" date="2023-01" db="EMBL/GenBank/DDBJ databases">
        <title>Psychroserpens ponticola sp. nov., isolated from seawater.</title>
        <authorList>
            <person name="Kristyanto S."/>
            <person name="Jung J."/>
            <person name="Kim J.M."/>
            <person name="Jeon C.O."/>
        </authorList>
    </citation>
    <scope>NUCLEOTIDE SEQUENCE [LARGE SCALE GENOMIC DNA]</scope>
    <source>
        <strain evidence="1 2">MSW6</strain>
    </source>
</reference>
<name>A0ABY7RXH6_9FLAO</name>
<sequence>MRLIILQGLWDLVGIRSSNLQGPKDLAGKKNASSFDEAFNINQPTVEANFSFS</sequence>
<dbReference type="EMBL" id="CP116221">
    <property type="protein sequence ID" value="WCO01386.1"/>
    <property type="molecule type" value="Genomic_DNA"/>
</dbReference>
<dbReference type="RefSeq" id="WP_249993372.1">
    <property type="nucleotide sequence ID" value="NZ_CP116221.1"/>
</dbReference>
<accession>A0ABY7RXH6</accession>
<evidence type="ECO:0000313" key="1">
    <source>
        <dbReference type="EMBL" id="WCO01386.1"/>
    </source>
</evidence>
<proteinExistence type="predicted"/>
<dbReference type="Proteomes" id="UP001202717">
    <property type="component" value="Chromosome"/>
</dbReference>
<evidence type="ECO:0000313" key="2">
    <source>
        <dbReference type="Proteomes" id="UP001202717"/>
    </source>
</evidence>
<keyword evidence="2" id="KW-1185">Reference proteome</keyword>
<gene>
    <name evidence="1" type="ORF">MUN68_015130</name>
</gene>
<protein>
    <submittedName>
        <fullName evidence="1">Uncharacterized protein</fullName>
    </submittedName>
</protein>